<reference evidence="1" key="1">
    <citation type="submission" date="2019-03" db="EMBL/GenBank/DDBJ databases">
        <title>Lake Tanganyika Metagenome-Assembled Genomes (MAGs).</title>
        <authorList>
            <person name="Tran P."/>
        </authorList>
    </citation>
    <scope>NUCLEOTIDE SEQUENCE</scope>
    <source>
        <strain evidence="1">K_DeepCast_65m_m2_066</strain>
    </source>
</reference>
<organism evidence="1 2">
    <name type="scientific">Tectimicrobiota bacterium</name>
    <dbReference type="NCBI Taxonomy" id="2528274"/>
    <lineage>
        <taxon>Bacteria</taxon>
        <taxon>Pseudomonadati</taxon>
        <taxon>Nitrospinota/Tectimicrobiota group</taxon>
        <taxon>Candidatus Tectimicrobiota</taxon>
    </lineage>
</organism>
<sequence length="90" mass="10040">MTWEHVDEGWGRCAPLFAYSIENLHWREYLHLLERTAQALAATGPGYLAMQHLGAEAFLATTREAAADLYRDGLGVRVEVEVQCLVALVP</sequence>
<evidence type="ECO:0000313" key="1">
    <source>
        <dbReference type="EMBL" id="MBM3226025.1"/>
    </source>
</evidence>
<dbReference type="AlphaFoldDB" id="A0A937W5E0"/>
<gene>
    <name evidence="1" type="ORF">FJZ47_19825</name>
</gene>
<protein>
    <submittedName>
        <fullName evidence="1">Uncharacterized protein</fullName>
    </submittedName>
</protein>
<dbReference type="EMBL" id="VGLS01000761">
    <property type="protein sequence ID" value="MBM3226025.1"/>
    <property type="molecule type" value="Genomic_DNA"/>
</dbReference>
<dbReference type="Proteomes" id="UP000712673">
    <property type="component" value="Unassembled WGS sequence"/>
</dbReference>
<accession>A0A937W5E0</accession>
<evidence type="ECO:0000313" key="2">
    <source>
        <dbReference type="Proteomes" id="UP000712673"/>
    </source>
</evidence>
<comment type="caution">
    <text evidence="1">The sequence shown here is derived from an EMBL/GenBank/DDBJ whole genome shotgun (WGS) entry which is preliminary data.</text>
</comment>
<name>A0A937W5E0_UNCTE</name>
<proteinExistence type="predicted"/>